<dbReference type="EMBL" id="PQFF01000198">
    <property type="protein sequence ID" value="RHZ75498.1"/>
    <property type="molecule type" value="Genomic_DNA"/>
</dbReference>
<evidence type="ECO:0000313" key="1">
    <source>
        <dbReference type="EMBL" id="RHZ75498.1"/>
    </source>
</evidence>
<dbReference type="OrthoDB" id="2433784at2759"/>
<evidence type="ECO:0000313" key="2">
    <source>
        <dbReference type="Proteomes" id="UP000266861"/>
    </source>
</evidence>
<evidence type="ECO:0008006" key="3">
    <source>
        <dbReference type="Google" id="ProtNLM"/>
    </source>
</evidence>
<comment type="caution">
    <text evidence="1">The sequence shown here is derived from an EMBL/GenBank/DDBJ whole genome shotgun (WGS) entry which is preliminary data.</text>
</comment>
<organism evidence="1 2">
    <name type="scientific">Diversispora epigaea</name>
    <dbReference type="NCBI Taxonomy" id="1348612"/>
    <lineage>
        <taxon>Eukaryota</taxon>
        <taxon>Fungi</taxon>
        <taxon>Fungi incertae sedis</taxon>
        <taxon>Mucoromycota</taxon>
        <taxon>Glomeromycotina</taxon>
        <taxon>Glomeromycetes</taxon>
        <taxon>Diversisporales</taxon>
        <taxon>Diversisporaceae</taxon>
        <taxon>Diversispora</taxon>
    </lineage>
</organism>
<name>A0A397IMR4_9GLOM</name>
<dbReference type="AlphaFoldDB" id="A0A397IMR4"/>
<accession>A0A397IMR4</accession>
<dbReference type="STRING" id="1348612.A0A397IMR4"/>
<reference evidence="1 2" key="1">
    <citation type="submission" date="2018-08" db="EMBL/GenBank/DDBJ databases">
        <title>Genome and evolution of the arbuscular mycorrhizal fungus Diversispora epigaea (formerly Glomus versiforme) and its bacterial endosymbionts.</title>
        <authorList>
            <person name="Sun X."/>
            <person name="Fei Z."/>
            <person name="Harrison M."/>
        </authorList>
    </citation>
    <scope>NUCLEOTIDE SEQUENCE [LARGE SCALE GENOMIC DNA]</scope>
    <source>
        <strain evidence="1 2">IT104</strain>
    </source>
</reference>
<proteinExistence type="predicted"/>
<gene>
    <name evidence="1" type="ORF">Glove_213g26</name>
</gene>
<dbReference type="Proteomes" id="UP000266861">
    <property type="component" value="Unassembled WGS sequence"/>
</dbReference>
<protein>
    <recommendedName>
        <fullName evidence="3">DUF659 domain-containing protein</fullName>
    </recommendedName>
</protein>
<sequence length="246" mass="28356">MSDILYFIEEENENYYTQQDLSNNFLSNNSLSNNFLSNNPLSNNSLSDNSLSNNSLSEITANNQKKRKHPGEEASNIYPQNVKQPQITKHFDCITSVPITKLNEIDQAILKTIENPFIIDLFRIAISEYTLPSRGTLSGKLLDQETIRIEKKLKMIWNIIIILLLVLMDELLQDMIQSIIILHDSIYNYIVTISTRKEYLIKLKNYNIEKQTDIFMAEEIQKIMQNIGIEKFVAIVTDHGANLRVA</sequence>
<keyword evidence="2" id="KW-1185">Reference proteome</keyword>